<evidence type="ECO:0000313" key="2">
    <source>
        <dbReference type="EMBL" id="CBQ67733.1"/>
    </source>
</evidence>
<dbReference type="AlphaFoldDB" id="E6ZK80"/>
<evidence type="ECO:0000256" key="1">
    <source>
        <dbReference type="SAM" id="MobiDB-lite"/>
    </source>
</evidence>
<reference evidence="2 3" key="1">
    <citation type="journal article" date="2010" name="Science">
        <title>Pathogenicity determinants in smut fungi revealed by genome comparison.</title>
        <authorList>
            <person name="Schirawski J."/>
            <person name="Mannhaupt G."/>
            <person name="Muench K."/>
            <person name="Brefort T."/>
            <person name="Schipper K."/>
            <person name="Doehlemann G."/>
            <person name="Di Stasio M."/>
            <person name="Roessel N."/>
            <person name="Mendoza-Mendoza A."/>
            <person name="Pester D."/>
            <person name="Mueller O."/>
            <person name="Winterberg B."/>
            <person name="Meyer E."/>
            <person name="Ghareeb H."/>
            <person name="Wollenberg T."/>
            <person name="Muensterkoetter M."/>
            <person name="Wong P."/>
            <person name="Walter M."/>
            <person name="Stukenbrock E."/>
            <person name="Gueldener U."/>
            <person name="Kahmann R."/>
        </authorList>
    </citation>
    <scope>NUCLEOTIDE SEQUENCE [LARGE SCALE GENOMIC DNA]</scope>
    <source>
        <strain evidence="3">SRZ2</strain>
    </source>
</reference>
<feature type="compositionally biased region" description="Low complexity" evidence="1">
    <location>
        <begin position="18"/>
        <end position="32"/>
    </location>
</feature>
<feature type="region of interest" description="Disordered" evidence="1">
    <location>
        <begin position="79"/>
        <end position="174"/>
    </location>
</feature>
<accession>E6ZK80</accession>
<feature type="region of interest" description="Disordered" evidence="1">
    <location>
        <begin position="1"/>
        <end position="32"/>
    </location>
</feature>
<feature type="compositionally biased region" description="Low complexity" evidence="1">
    <location>
        <begin position="101"/>
        <end position="110"/>
    </location>
</feature>
<dbReference type="Proteomes" id="UP000008867">
    <property type="component" value="Chromosome 1"/>
</dbReference>
<dbReference type="HOGENOM" id="CLU_024076_0_0_1"/>
<feature type="region of interest" description="Disordered" evidence="1">
    <location>
        <begin position="186"/>
        <end position="207"/>
    </location>
</feature>
<feature type="compositionally biased region" description="Polar residues" evidence="1">
    <location>
        <begin position="188"/>
        <end position="201"/>
    </location>
</feature>
<dbReference type="EMBL" id="FQ311430">
    <property type="protein sequence ID" value="CBQ67733.1"/>
    <property type="molecule type" value="Genomic_DNA"/>
</dbReference>
<evidence type="ECO:0000313" key="3">
    <source>
        <dbReference type="Proteomes" id="UP000008867"/>
    </source>
</evidence>
<organism evidence="2 3">
    <name type="scientific">Sporisorium reilianum (strain SRZ2)</name>
    <name type="common">Maize head smut fungus</name>
    <dbReference type="NCBI Taxonomy" id="999809"/>
    <lineage>
        <taxon>Eukaryota</taxon>
        <taxon>Fungi</taxon>
        <taxon>Dikarya</taxon>
        <taxon>Basidiomycota</taxon>
        <taxon>Ustilaginomycotina</taxon>
        <taxon>Ustilaginomycetes</taxon>
        <taxon>Ustilaginales</taxon>
        <taxon>Ustilaginaceae</taxon>
        <taxon>Sporisorium</taxon>
    </lineage>
</organism>
<name>E6ZK80_SPORE</name>
<feature type="compositionally biased region" description="Low complexity" evidence="1">
    <location>
        <begin position="239"/>
        <end position="251"/>
    </location>
</feature>
<proteinExistence type="predicted"/>
<feature type="compositionally biased region" description="Basic and acidic residues" evidence="1">
    <location>
        <begin position="501"/>
        <end position="514"/>
    </location>
</feature>
<feature type="region of interest" description="Disordered" evidence="1">
    <location>
        <begin position="374"/>
        <end position="417"/>
    </location>
</feature>
<dbReference type="OrthoDB" id="2556600at2759"/>
<protein>
    <submittedName>
        <fullName evidence="2">Uncharacterized protein</fullName>
    </submittedName>
</protein>
<dbReference type="eggNOG" id="KOG1106">
    <property type="taxonomic scope" value="Eukaryota"/>
</dbReference>
<sequence>MDASTSTAPWTWRLDPHSGSSSLGSPSLAANASLDPLSSLTHASAGSMSTDEIFWQDFRPVQKGASRGDGKRVRLCRFDSDEEGEGGDLTIVKKEEDEGASEAGASPGAVSEDEDAAGLGHTSSEESDESEEKEAGSQGEVTVKVEDVKATTSATTTRRKGRRSQRQPDDASSSTHIIAHTIHRHALDTSNSDQGDTLTASQPPPPLTYKETVRLVRLIAMLFCFPKSSRRLVRRRSHASPPDSAASSSAPEPTPATLIELKPKYLHPTAGTGSTCKPRVLAHVHPEDARASSDAVLKLLALIPAALPARVGCAPWIARVAVRAKRDEYGNILLPSCAYAGAVESAEPNDDAGKVTRATRQRMRHEPPAIPLPRFWRRKSEEHAAASATPDAHITSASGSPAPSSTPDDPTQPARSRRALNYSKLLAERMRDKRHAKTLLLRTHSSLRKRKAEHVGALGELEGEAEGVGEREGQGEDMEVDAETRANTLANSGRTADGALDVERGEEEGGRETDTFAVSLTQDAGRSVKVKQEDV</sequence>
<dbReference type="VEuPathDB" id="FungiDB:sr11683"/>
<gene>
    <name evidence="2" type="ORF">sr11683</name>
</gene>
<keyword evidence="3" id="KW-1185">Reference proteome</keyword>
<feature type="region of interest" description="Disordered" evidence="1">
    <location>
        <begin position="234"/>
        <end position="255"/>
    </location>
</feature>
<feature type="compositionally biased region" description="Low complexity" evidence="1">
    <location>
        <begin position="395"/>
        <end position="414"/>
    </location>
</feature>
<feature type="region of interest" description="Disordered" evidence="1">
    <location>
        <begin position="491"/>
        <end position="520"/>
    </location>
</feature>